<dbReference type="InterPro" id="IPR001915">
    <property type="entry name" value="Peptidase_M48"/>
</dbReference>
<evidence type="ECO:0000256" key="2">
    <source>
        <dbReference type="ARBA" id="ARBA00022723"/>
    </source>
</evidence>
<evidence type="ECO:0000256" key="6">
    <source>
        <dbReference type="RuleBase" id="RU003983"/>
    </source>
</evidence>
<evidence type="ECO:0000256" key="1">
    <source>
        <dbReference type="ARBA" id="ARBA00022670"/>
    </source>
</evidence>
<organism evidence="9 10">
    <name type="scientific">Gloeothece verrucosa (strain PCC 7822)</name>
    <name type="common">Cyanothece sp. (strain PCC 7822)</name>
    <dbReference type="NCBI Taxonomy" id="497965"/>
    <lineage>
        <taxon>Bacteria</taxon>
        <taxon>Bacillati</taxon>
        <taxon>Cyanobacteriota</taxon>
        <taxon>Cyanophyceae</taxon>
        <taxon>Oscillatoriophycideae</taxon>
        <taxon>Chroococcales</taxon>
        <taxon>Aphanothecaceae</taxon>
        <taxon>Gloeothece</taxon>
        <taxon>Gloeothece verrucosa</taxon>
    </lineage>
</organism>
<dbReference type="InterPro" id="IPR052173">
    <property type="entry name" value="Beta-lactam_resp_regulator"/>
</dbReference>
<evidence type="ECO:0000313" key="9">
    <source>
        <dbReference type="EMBL" id="ADN13243.1"/>
    </source>
</evidence>
<evidence type="ECO:0000313" key="10">
    <source>
        <dbReference type="Proteomes" id="UP000008206"/>
    </source>
</evidence>
<gene>
    <name evidence="9" type="ordered locus">Cyan7822_1240</name>
</gene>
<evidence type="ECO:0000256" key="3">
    <source>
        <dbReference type="ARBA" id="ARBA00022801"/>
    </source>
</evidence>
<keyword evidence="7" id="KW-0472">Membrane</keyword>
<keyword evidence="10" id="KW-1185">Reference proteome</keyword>
<evidence type="ECO:0000259" key="8">
    <source>
        <dbReference type="Pfam" id="PF01435"/>
    </source>
</evidence>
<feature type="transmembrane region" description="Helical" evidence="7">
    <location>
        <begin position="35"/>
        <end position="57"/>
    </location>
</feature>
<dbReference type="OrthoDB" id="462286at2"/>
<dbReference type="PANTHER" id="PTHR34978">
    <property type="entry name" value="POSSIBLE SENSOR-TRANSDUCER PROTEIN BLAR"/>
    <property type="match status" value="1"/>
</dbReference>
<dbReference type="Proteomes" id="UP000008206">
    <property type="component" value="Chromosome"/>
</dbReference>
<dbReference type="STRING" id="497965.Cyan7822_1240"/>
<dbReference type="eggNOG" id="COG0501">
    <property type="taxonomic scope" value="Bacteria"/>
</dbReference>
<keyword evidence="7" id="KW-1133">Transmembrane helix</keyword>
<dbReference type="GO" id="GO:0046872">
    <property type="term" value="F:metal ion binding"/>
    <property type="evidence" value="ECO:0007669"/>
    <property type="project" value="UniProtKB-KW"/>
</dbReference>
<evidence type="ECO:0000256" key="5">
    <source>
        <dbReference type="ARBA" id="ARBA00023049"/>
    </source>
</evidence>
<keyword evidence="2" id="KW-0479">Metal-binding</keyword>
<keyword evidence="4 6" id="KW-0862">Zinc</keyword>
<dbReference type="KEGG" id="cyj:Cyan7822_1240"/>
<dbReference type="AlphaFoldDB" id="E0UGN4"/>
<dbReference type="GO" id="GO:0006508">
    <property type="term" value="P:proteolysis"/>
    <property type="evidence" value="ECO:0007669"/>
    <property type="project" value="UniProtKB-KW"/>
</dbReference>
<dbReference type="CDD" id="cd07326">
    <property type="entry name" value="M56_BlaR1_MecR1_like"/>
    <property type="match status" value="1"/>
</dbReference>
<keyword evidence="1 6" id="KW-0645">Protease</keyword>
<dbReference type="Pfam" id="PF01435">
    <property type="entry name" value="Peptidase_M48"/>
    <property type="match status" value="1"/>
</dbReference>
<keyword evidence="3 6" id="KW-0378">Hydrolase</keyword>
<dbReference type="Gene3D" id="3.30.2010.10">
    <property type="entry name" value="Metalloproteases ('zincins'), catalytic domain"/>
    <property type="match status" value="1"/>
</dbReference>
<proteinExistence type="inferred from homology"/>
<protein>
    <submittedName>
        <fullName evidence="9">Peptidase M48 Ste24p</fullName>
    </submittedName>
</protein>
<comment type="cofactor">
    <cofactor evidence="6">
        <name>Zn(2+)</name>
        <dbReference type="ChEBI" id="CHEBI:29105"/>
    </cofactor>
    <text evidence="6">Binds 1 zinc ion per subunit.</text>
</comment>
<dbReference type="EMBL" id="CP002198">
    <property type="protein sequence ID" value="ADN13243.1"/>
    <property type="molecule type" value="Genomic_DNA"/>
</dbReference>
<name>E0UGN4_GLOV7</name>
<keyword evidence="7" id="KW-0812">Transmembrane</keyword>
<reference evidence="10" key="1">
    <citation type="journal article" date="2011" name="MBio">
        <title>Novel metabolic attributes of the genus Cyanothece, comprising a group of unicellular nitrogen-fixing Cyanobacteria.</title>
        <authorList>
            <person name="Bandyopadhyay A."/>
            <person name="Elvitigala T."/>
            <person name="Welsh E."/>
            <person name="Stockel J."/>
            <person name="Liberton M."/>
            <person name="Min H."/>
            <person name="Sherman L.A."/>
            <person name="Pakrasi H.B."/>
        </authorList>
    </citation>
    <scope>NUCLEOTIDE SEQUENCE [LARGE SCALE GENOMIC DNA]</scope>
    <source>
        <strain evidence="10">PCC 7822</strain>
    </source>
</reference>
<dbReference type="RefSeq" id="WP_013321350.1">
    <property type="nucleotide sequence ID" value="NC_014501.1"/>
</dbReference>
<comment type="similarity">
    <text evidence="6">Belongs to the peptidase M48 family.</text>
</comment>
<dbReference type="HOGENOM" id="CLU_990242_0_0_3"/>
<dbReference type="PANTHER" id="PTHR34978:SF3">
    <property type="entry name" value="SLR0241 PROTEIN"/>
    <property type="match status" value="1"/>
</dbReference>
<keyword evidence="5 6" id="KW-0482">Metalloprotease</keyword>
<evidence type="ECO:0000256" key="7">
    <source>
        <dbReference type="SAM" id="Phobius"/>
    </source>
</evidence>
<evidence type="ECO:0000256" key="4">
    <source>
        <dbReference type="ARBA" id="ARBA00022833"/>
    </source>
</evidence>
<feature type="domain" description="Peptidase M48" evidence="8">
    <location>
        <begin position="126"/>
        <end position="181"/>
    </location>
</feature>
<feature type="transmembrane region" description="Helical" evidence="7">
    <location>
        <begin position="69"/>
        <end position="90"/>
    </location>
</feature>
<sequence>MHLVMILSALGLACGIRLLVPSLTENWMNRWQRSLFVFLFPPLLLLMTSVAVIWMGYHGQMFGLQAGWYSYLLAVGFLLIAIFSGFKLAYQGWLSLQNLSVYPEKMIMGKRARILDLAFPYSAQIGFWKPQLVISQGLLDSLDQDHLQAVLAHEQAHDDYHDTFWFFWLGWLRSLTFWLPNTEGLWQDLLFLRELRADYQAAQKIDGLLLAESLLIVAQQVNEDRFEISAANCSAALHESVHQNRLIERINALLNESNPSLVYVYNYWSWSWLPLSLLPLTTVPLHC</sequence>
<accession>E0UGN4</accession>
<dbReference type="GO" id="GO:0004222">
    <property type="term" value="F:metalloendopeptidase activity"/>
    <property type="evidence" value="ECO:0007669"/>
    <property type="project" value="InterPro"/>
</dbReference>